<evidence type="ECO:0000259" key="18">
    <source>
        <dbReference type="PROSITE" id="PS51975"/>
    </source>
</evidence>
<organism evidence="19 20">
    <name type="scientific">OM182 bacterium MED-G24</name>
    <dbReference type="NCBI Taxonomy" id="1986255"/>
    <lineage>
        <taxon>Bacteria</taxon>
        <taxon>Pseudomonadati</taxon>
        <taxon>Pseudomonadota</taxon>
        <taxon>Gammaproteobacteria</taxon>
        <taxon>OMG group</taxon>
        <taxon>OM182 clade</taxon>
    </lineage>
</organism>
<dbReference type="GO" id="GO:0030145">
    <property type="term" value="F:manganese ion binding"/>
    <property type="evidence" value="ECO:0007669"/>
    <property type="project" value="UniProtKB-UniRule"/>
</dbReference>
<evidence type="ECO:0000256" key="15">
    <source>
        <dbReference type="PROSITE-ProRule" id="PRU01319"/>
    </source>
</evidence>
<dbReference type="PROSITE" id="PS51975">
    <property type="entry name" value="RNASE_H_2"/>
    <property type="match status" value="1"/>
</dbReference>
<dbReference type="FunFam" id="3.30.420.10:FF:000006">
    <property type="entry name" value="Ribonuclease HII"/>
    <property type="match status" value="1"/>
</dbReference>
<dbReference type="NCBIfam" id="NF000596">
    <property type="entry name" value="PRK00015.1-4"/>
    <property type="match status" value="1"/>
</dbReference>
<dbReference type="InterPro" id="IPR022898">
    <property type="entry name" value="RNase_HII"/>
</dbReference>
<feature type="binding site" evidence="14 15">
    <location>
        <position position="107"/>
    </location>
    <ligand>
        <name>a divalent metal cation</name>
        <dbReference type="ChEBI" id="CHEBI:60240"/>
    </ligand>
</feature>
<evidence type="ECO:0000256" key="9">
    <source>
        <dbReference type="ARBA" id="ARBA00022722"/>
    </source>
</evidence>
<dbReference type="Proteomes" id="UP000219327">
    <property type="component" value="Unassembled WGS sequence"/>
</dbReference>
<evidence type="ECO:0000256" key="16">
    <source>
        <dbReference type="RuleBase" id="RU003515"/>
    </source>
</evidence>
<dbReference type="GO" id="GO:0043137">
    <property type="term" value="P:DNA replication, removal of RNA primer"/>
    <property type="evidence" value="ECO:0007669"/>
    <property type="project" value="TreeGrafter"/>
</dbReference>
<evidence type="ECO:0000256" key="7">
    <source>
        <dbReference type="ARBA" id="ARBA00019179"/>
    </source>
</evidence>
<dbReference type="EC" id="3.1.26.4" evidence="6 14"/>
<keyword evidence="11 14" id="KW-0255">Endonuclease</keyword>
<name>A0A2A5WXI7_9GAMM</name>
<dbReference type="SUPFAM" id="SSF53098">
    <property type="entry name" value="Ribonuclease H-like"/>
    <property type="match status" value="1"/>
</dbReference>
<dbReference type="InterPro" id="IPR036397">
    <property type="entry name" value="RNaseH_sf"/>
</dbReference>
<feature type="binding site" evidence="14 15">
    <location>
        <position position="15"/>
    </location>
    <ligand>
        <name>a divalent metal cation</name>
        <dbReference type="ChEBI" id="CHEBI:60240"/>
    </ligand>
</feature>
<comment type="subcellular location">
    <subcellularLocation>
        <location evidence="4 14">Cytoplasm</location>
    </subcellularLocation>
</comment>
<feature type="domain" description="RNase H type-2" evidence="18">
    <location>
        <begin position="9"/>
        <end position="198"/>
    </location>
</feature>
<comment type="caution">
    <text evidence="19">The sequence shown here is derived from an EMBL/GenBank/DDBJ whole genome shotgun (WGS) entry which is preliminary data.</text>
</comment>
<evidence type="ECO:0000256" key="17">
    <source>
        <dbReference type="SAM" id="MobiDB-lite"/>
    </source>
</evidence>
<comment type="catalytic activity">
    <reaction evidence="1 14 15 16">
        <text>Endonucleolytic cleavage to 5'-phosphomonoester.</text>
        <dbReference type="EC" id="3.1.26.4"/>
    </reaction>
</comment>
<keyword evidence="9 14" id="KW-0540">Nuclease</keyword>
<dbReference type="EMBL" id="NTKD01000005">
    <property type="protein sequence ID" value="PDH41290.1"/>
    <property type="molecule type" value="Genomic_DNA"/>
</dbReference>
<feature type="region of interest" description="Disordered" evidence="17">
    <location>
        <begin position="195"/>
        <end position="226"/>
    </location>
</feature>
<keyword evidence="13 14" id="KW-0464">Manganese</keyword>
<dbReference type="PANTHER" id="PTHR10954">
    <property type="entry name" value="RIBONUCLEASE H2 SUBUNIT A"/>
    <property type="match status" value="1"/>
</dbReference>
<dbReference type="NCBIfam" id="NF000595">
    <property type="entry name" value="PRK00015.1-3"/>
    <property type="match status" value="1"/>
</dbReference>
<evidence type="ECO:0000256" key="8">
    <source>
        <dbReference type="ARBA" id="ARBA00022490"/>
    </source>
</evidence>
<evidence type="ECO:0000256" key="4">
    <source>
        <dbReference type="ARBA" id="ARBA00004496"/>
    </source>
</evidence>
<proteinExistence type="inferred from homology"/>
<dbReference type="GO" id="GO:0005737">
    <property type="term" value="C:cytoplasm"/>
    <property type="evidence" value="ECO:0007669"/>
    <property type="project" value="UniProtKB-SubCell"/>
</dbReference>
<comment type="function">
    <text evidence="3 14 16">Endonuclease that specifically degrades the RNA of RNA-DNA hybrids.</text>
</comment>
<evidence type="ECO:0000256" key="14">
    <source>
        <dbReference type="HAMAP-Rule" id="MF_00052"/>
    </source>
</evidence>
<dbReference type="AlphaFoldDB" id="A0A2A5WXI7"/>
<comment type="cofactor">
    <cofactor evidence="2">
        <name>Mg(2+)</name>
        <dbReference type="ChEBI" id="CHEBI:18420"/>
    </cofactor>
</comment>
<keyword evidence="10 14" id="KW-0479">Metal-binding</keyword>
<dbReference type="InterPro" id="IPR012337">
    <property type="entry name" value="RNaseH-like_sf"/>
</dbReference>
<evidence type="ECO:0000256" key="1">
    <source>
        <dbReference type="ARBA" id="ARBA00000077"/>
    </source>
</evidence>
<dbReference type="GO" id="GO:0003723">
    <property type="term" value="F:RNA binding"/>
    <property type="evidence" value="ECO:0007669"/>
    <property type="project" value="UniProtKB-UniRule"/>
</dbReference>
<evidence type="ECO:0000256" key="6">
    <source>
        <dbReference type="ARBA" id="ARBA00012180"/>
    </source>
</evidence>
<evidence type="ECO:0000256" key="12">
    <source>
        <dbReference type="ARBA" id="ARBA00022801"/>
    </source>
</evidence>
<evidence type="ECO:0000313" key="20">
    <source>
        <dbReference type="Proteomes" id="UP000219327"/>
    </source>
</evidence>
<gene>
    <name evidence="14" type="primary">rnhB</name>
    <name evidence="19" type="ORF">CNE99_02025</name>
</gene>
<evidence type="ECO:0000256" key="3">
    <source>
        <dbReference type="ARBA" id="ARBA00004065"/>
    </source>
</evidence>
<sequence length="226" mass="24209">MTTIMYRTENVAGVDEVGRGPLAGAVFAAAVVLNPFDPIPGLRDSKVLTAKKRVELDEEIRARAVAFCVAEASVDEIDRLNILWASMLAMKRAVSGLSVPPDSVLVDGNRVPDLPRPAAYVIGGDDKVTSIAAASIIAKVARDEAMVKLDGLYPEYGFARHKGYPTSEHLTVLRRLGPTPVHRMSFAPCRQGDLFASTEKDAREPDSQFGPEPSSLVDPVGPAVAD</sequence>
<evidence type="ECO:0000256" key="2">
    <source>
        <dbReference type="ARBA" id="ARBA00001946"/>
    </source>
</evidence>
<evidence type="ECO:0000256" key="13">
    <source>
        <dbReference type="ARBA" id="ARBA00023211"/>
    </source>
</evidence>
<dbReference type="GO" id="GO:0032299">
    <property type="term" value="C:ribonuclease H2 complex"/>
    <property type="evidence" value="ECO:0007669"/>
    <property type="project" value="TreeGrafter"/>
</dbReference>
<evidence type="ECO:0000256" key="10">
    <source>
        <dbReference type="ARBA" id="ARBA00022723"/>
    </source>
</evidence>
<dbReference type="GO" id="GO:0006298">
    <property type="term" value="P:mismatch repair"/>
    <property type="evidence" value="ECO:0007669"/>
    <property type="project" value="TreeGrafter"/>
</dbReference>
<accession>A0A2A5WXI7</accession>
<dbReference type="CDD" id="cd07182">
    <property type="entry name" value="RNase_HII_bacteria_HII_like"/>
    <property type="match status" value="1"/>
</dbReference>
<feature type="binding site" evidence="14 15">
    <location>
        <position position="16"/>
    </location>
    <ligand>
        <name>a divalent metal cation</name>
        <dbReference type="ChEBI" id="CHEBI:60240"/>
    </ligand>
</feature>
<evidence type="ECO:0000256" key="11">
    <source>
        <dbReference type="ARBA" id="ARBA00022759"/>
    </source>
</evidence>
<dbReference type="PANTHER" id="PTHR10954:SF18">
    <property type="entry name" value="RIBONUCLEASE HII"/>
    <property type="match status" value="1"/>
</dbReference>
<protein>
    <recommendedName>
        <fullName evidence="7 14">Ribonuclease HII</fullName>
        <shortName evidence="14">RNase HII</shortName>
        <ecNumber evidence="6 14">3.1.26.4</ecNumber>
    </recommendedName>
</protein>
<comment type="cofactor">
    <cofactor evidence="14 15">
        <name>Mn(2+)</name>
        <dbReference type="ChEBI" id="CHEBI:29035"/>
    </cofactor>
    <cofactor evidence="14 15">
        <name>Mg(2+)</name>
        <dbReference type="ChEBI" id="CHEBI:18420"/>
    </cofactor>
    <text evidence="14 15">Manganese or magnesium. Binds 1 divalent metal ion per monomer in the absence of substrate. May bind a second metal ion after substrate binding.</text>
</comment>
<dbReference type="Pfam" id="PF01351">
    <property type="entry name" value="RNase_HII"/>
    <property type="match status" value="1"/>
</dbReference>
<dbReference type="GO" id="GO:0004523">
    <property type="term" value="F:RNA-DNA hybrid ribonuclease activity"/>
    <property type="evidence" value="ECO:0007669"/>
    <property type="project" value="UniProtKB-UniRule"/>
</dbReference>
<dbReference type="Gene3D" id="3.30.420.10">
    <property type="entry name" value="Ribonuclease H-like superfamily/Ribonuclease H"/>
    <property type="match status" value="1"/>
</dbReference>
<dbReference type="InterPro" id="IPR024567">
    <property type="entry name" value="RNase_HII/HIII_dom"/>
</dbReference>
<dbReference type="InterPro" id="IPR001352">
    <property type="entry name" value="RNase_HII/HIII"/>
</dbReference>
<evidence type="ECO:0000256" key="5">
    <source>
        <dbReference type="ARBA" id="ARBA00007383"/>
    </source>
</evidence>
<dbReference type="HAMAP" id="MF_00052_B">
    <property type="entry name" value="RNase_HII_B"/>
    <property type="match status" value="1"/>
</dbReference>
<reference evidence="19 20" key="1">
    <citation type="submission" date="2017-08" db="EMBL/GenBank/DDBJ databases">
        <title>Fine stratification of microbial communities through a metagenomic profile of the photic zone.</title>
        <authorList>
            <person name="Haro-Moreno J.M."/>
            <person name="Lopez-Perez M."/>
            <person name="De La Torre J."/>
            <person name="Picazo A."/>
            <person name="Camacho A."/>
            <person name="Rodriguez-Valera F."/>
        </authorList>
    </citation>
    <scope>NUCLEOTIDE SEQUENCE [LARGE SCALE GENOMIC DNA]</scope>
    <source>
        <strain evidence="19">MED-G24</strain>
    </source>
</reference>
<keyword evidence="8 14" id="KW-0963">Cytoplasm</keyword>
<keyword evidence="12 14" id="KW-0378">Hydrolase</keyword>
<evidence type="ECO:0000313" key="19">
    <source>
        <dbReference type="EMBL" id="PDH41290.1"/>
    </source>
</evidence>
<comment type="similarity">
    <text evidence="5 14 16">Belongs to the RNase HII family.</text>
</comment>